<keyword evidence="3" id="KW-1185">Reference proteome</keyword>
<dbReference type="EMBL" id="CAUOFW020005103">
    <property type="protein sequence ID" value="CAK9168600.1"/>
    <property type="molecule type" value="Genomic_DNA"/>
</dbReference>
<evidence type="ECO:0000313" key="2">
    <source>
        <dbReference type="EMBL" id="CAK9168600.1"/>
    </source>
</evidence>
<dbReference type="PANTHER" id="PTHR36384:SF1">
    <property type="entry name" value="SAWADEE PROTEIN"/>
    <property type="match status" value="1"/>
</dbReference>
<protein>
    <recommendedName>
        <fullName evidence="1">SAWADEE domain-containing protein</fullName>
    </recommendedName>
</protein>
<evidence type="ECO:0000259" key="1">
    <source>
        <dbReference type="Pfam" id="PF16719"/>
    </source>
</evidence>
<sequence>MYTLCNFHTDRHRHDVKMSVFGDGSVYDLEFRSTADDAWYSARVVVENDTMTVKLCDFPDSVDEKFNAADFKTPEDVDEFVQRFRQISEQLQDSHCSRLVEGLTVCALFKLKEDDIRFYDAVVEAVHNSKHSFVNEEEECLCTFVLFWQHGPKWGEMTPANIADICLIESSASLDPRVASFSRMAKEKFEICSRNSSSVSDGGISLSKIGKCDKEKICSTIKPKSSSSQCIIQEESAGQFGSLVGKAEGKVRKICQQDHDRDLGGNYIDMNSIKNPRIHYFILIENIEKDLSPSSIMEFIHKQTSVSPLAYVFPSLSMESYTRGAIVLDCKKELCKINEFLNNPDHIILSSRGRPWVITEKSVKHGTFKMGLGGLMPKSQQNSSSYKKANEMKNCGEKDLRPWVITEKSVKHGTFKMGLGGLMPKSQYEIQNTNIENELRVVHSGTGEFRTAKRLRDLFVEFVDHQHRLHKRLALEEREILQQRLAV</sequence>
<organism evidence="2 3">
    <name type="scientific">Ilex paraguariensis</name>
    <name type="common">yerba mate</name>
    <dbReference type="NCBI Taxonomy" id="185542"/>
    <lineage>
        <taxon>Eukaryota</taxon>
        <taxon>Viridiplantae</taxon>
        <taxon>Streptophyta</taxon>
        <taxon>Embryophyta</taxon>
        <taxon>Tracheophyta</taxon>
        <taxon>Spermatophyta</taxon>
        <taxon>Magnoliopsida</taxon>
        <taxon>eudicotyledons</taxon>
        <taxon>Gunneridae</taxon>
        <taxon>Pentapetalae</taxon>
        <taxon>asterids</taxon>
        <taxon>campanulids</taxon>
        <taxon>Aquifoliales</taxon>
        <taxon>Aquifoliaceae</taxon>
        <taxon>Ilex</taxon>
    </lineage>
</organism>
<name>A0ABC8TGM0_9AQUA</name>
<dbReference type="InterPro" id="IPR032001">
    <property type="entry name" value="SAWADEE_dom"/>
</dbReference>
<dbReference type="Gene3D" id="2.30.30.140">
    <property type="match status" value="1"/>
</dbReference>
<reference evidence="2 3" key="1">
    <citation type="submission" date="2024-02" db="EMBL/GenBank/DDBJ databases">
        <authorList>
            <person name="Vignale AGUSTIN F."/>
            <person name="Sosa J E."/>
            <person name="Modenutti C."/>
        </authorList>
    </citation>
    <scope>NUCLEOTIDE SEQUENCE [LARGE SCALE GENOMIC DNA]</scope>
</reference>
<evidence type="ECO:0000313" key="3">
    <source>
        <dbReference type="Proteomes" id="UP001642360"/>
    </source>
</evidence>
<comment type="caution">
    <text evidence="2">The sequence shown here is derived from an EMBL/GenBank/DDBJ whole genome shotgun (WGS) entry which is preliminary data.</text>
</comment>
<dbReference type="AlphaFoldDB" id="A0ABC8TGM0"/>
<feature type="domain" description="SAWADEE" evidence="1">
    <location>
        <begin position="27"/>
        <end position="166"/>
    </location>
</feature>
<accession>A0ABC8TGM0</accession>
<dbReference type="Proteomes" id="UP001642360">
    <property type="component" value="Unassembled WGS sequence"/>
</dbReference>
<gene>
    <name evidence="2" type="ORF">ILEXP_LOCUS37995</name>
</gene>
<dbReference type="PANTHER" id="PTHR36384">
    <property type="entry name" value="SAWADEE PROTEIN"/>
    <property type="match status" value="1"/>
</dbReference>
<dbReference type="Pfam" id="PF16719">
    <property type="entry name" value="SAWADEE"/>
    <property type="match status" value="1"/>
</dbReference>
<proteinExistence type="predicted"/>